<accession>A0A5M5PKC7</accession>
<evidence type="ECO:0000256" key="6">
    <source>
        <dbReference type="ARBA" id="ARBA00022777"/>
    </source>
</evidence>
<evidence type="ECO:0000256" key="9">
    <source>
        <dbReference type="SAM" id="Coils"/>
    </source>
</evidence>
<evidence type="ECO:0000259" key="12">
    <source>
        <dbReference type="PROSITE" id="PS50112"/>
    </source>
</evidence>
<dbReference type="GO" id="GO:0000155">
    <property type="term" value="F:phosphorelay sensor kinase activity"/>
    <property type="evidence" value="ECO:0007669"/>
    <property type="project" value="InterPro"/>
</dbReference>
<feature type="coiled-coil region" evidence="9">
    <location>
        <begin position="377"/>
        <end position="404"/>
    </location>
</feature>
<dbReference type="InterPro" id="IPR050736">
    <property type="entry name" value="Sensor_HK_Regulatory"/>
</dbReference>
<organism evidence="13 14">
    <name type="scientific">Bacteroides fragilis</name>
    <dbReference type="NCBI Taxonomy" id="817"/>
    <lineage>
        <taxon>Bacteria</taxon>
        <taxon>Pseudomonadati</taxon>
        <taxon>Bacteroidota</taxon>
        <taxon>Bacteroidia</taxon>
        <taxon>Bacteroidales</taxon>
        <taxon>Bacteroidaceae</taxon>
        <taxon>Bacteroides</taxon>
    </lineage>
</organism>
<keyword evidence="10" id="KW-1133">Transmembrane helix</keyword>
<evidence type="ECO:0000256" key="8">
    <source>
        <dbReference type="ARBA" id="ARBA00023012"/>
    </source>
</evidence>
<dbReference type="Proteomes" id="UP000479773">
    <property type="component" value="Unassembled WGS sequence"/>
</dbReference>
<feature type="transmembrane region" description="Helical" evidence="10">
    <location>
        <begin position="98"/>
        <end position="116"/>
    </location>
</feature>
<dbReference type="Gene3D" id="3.30.565.10">
    <property type="entry name" value="Histidine kinase-like ATPase, C-terminal domain"/>
    <property type="match status" value="1"/>
</dbReference>
<dbReference type="InterPro" id="IPR004358">
    <property type="entry name" value="Sig_transdc_His_kin-like_C"/>
</dbReference>
<dbReference type="Gene3D" id="1.10.287.130">
    <property type="match status" value="1"/>
</dbReference>
<dbReference type="InterPro" id="IPR035965">
    <property type="entry name" value="PAS-like_dom_sf"/>
</dbReference>
<dbReference type="AlphaFoldDB" id="A0A5M5PKC7"/>
<dbReference type="EC" id="2.7.13.3" evidence="2"/>
<sequence length="626" mass="71709">MTSGYVKRTLRCSERWGYVENAGLTCNPARSRIHYRFDFGRYLGIDKCQHLETLLPFGTFVVFCVESRRIISIFTVDSSQHAIMTTQLLLVTGVTDCLWLYVLSLLLFLTVCFLLYQNFLLRKSASADDDYRRFLFDILDNLPFPIMVKDIQEQFKYTYWNKESELQSGISRKDAVGFSDVDIFGEERGKQYRKIDEDLVRAGIPYKAEERYVTADGKVHDTLVMKSIISSGKLGKWLLVARWEITQLKMYERELLAAKEQLEGAVRKQKLALRSIDFGLIYIDRNYLVQWEETGNIKNLVSGRHYTPGTVCYRTTGQGTQPCGKCAFREAIGTGKIVRHITHVDHVDFEITATPVYDDTGNEIIGGLLRFEDITEKLKVERMLQEAKEKAEESNRLKSAFLANMSHEIRTPLNAIIGFSDLICQTDDVEEKEEYIRIVTSNNELLLQLIDDILDLSKIEAGTMDFSYAPTDINELMEDICLQMQQKNQRPEVQIMFTEKEPGCIINTDRLRLSQVIMNLMNNAMKFTSEGSITLGYRLTGQKDELYFFVKDTGIGIPADQAGKVFERFVKLNTFVKGTGLGLAICRVIIERLGGTIGVETREGKGSCFWFRLPVREDMLFESPVR</sequence>
<dbReference type="InterPro" id="IPR005467">
    <property type="entry name" value="His_kinase_dom"/>
</dbReference>
<dbReference type="InterPro" id="IPR036890">
    <property type="entry name" value="HATPase_C_sf"/>
</dbReference>
<keyword evidence="5" id="KW-0547">Nucleotide-binding</keyword>
<dbReference type="Pfam" id="PF08448">
    <property type="entry name" value="PAS_4"/>
    <property type="match status" value="1"/>
</dbReference>
<dbReference type="SUPFAM" id="SSF47384">
    <property type="entry name" value="Homodimeric domain of signal transducing histidine kinase"/>
    <property type="match status" value="1"/>
</dbReference>
<dbReference type="GO" id="GO:0005524">
    <property type="term" value="F:ATP binding"/>
    <property type="evidence" value="ECO:0007669"/>
    <property type="project" value="UniProtKB-KW"/>
</dbReference>
<keyword evidence="4" id="KW-0808">Transferase</keyword>
<proteinExistence type="predicted"/>
<comment type="catalytic activity">
    <reaction evidence="1">
        <text>ATP + protein L-histidine = ADP + protein N-phospho-L-histidine.</text>
        <dbReference type="EC" id="2.7.13.3"/>
    </reaction>
</comment>
<dbReference type="CDD" id="cd16922">
    <property type="entry name" value="HATPase_EvgS-ArcB-TorS-like"/>
    <property type="match status" value="1"/>
</dbReference>
<evidence type="ECO:0000313" key="14">
    <source>
        <dbReference type="Proteomes" id="UP000479773"/>
    </source>
</evidence>
<dbReference type="InterPro" id="IPR003594">
    <property type="entry name" value="HATPase_dom"/>
</dbReference>
<evidence type="ECO:0000256" key="10">
    <source>
        <dbReference type="SAM" id="Phobius"/>
    </source>
</evidence>
<reference evidence="13 14" key="1">
    <citation type="journal article" date="2019" name="Nat. Med.">
        <title>A library of human gut bacterial isolates paired with longitudinal multiomics data enables mechanistic microbiome research.</title>
        <authorList>
            <person name="Poyet M."/>
            <person name="Groussin M."/>
            <person name="Gibbons S.M."/>
            <person name="Avila-Pacheco J."/>
            <person name="Jiang X."/>
            <person name="Kearney S.M."/>
            <person name="Perrotta A.R."/>
            <person name="Berdy B."/>
            <person name="Zhao S."/>
            <person name="Lieberman T.D."/>
            <person name="Swanson P.K."/>
            <person name="Smith M."/>
            <person name="Roesemann S."/>
            <person name="Alexander J.E."/>
            <person name="Rich S.A."/>
            <person name="Livny J."/>
            <person name="Vlamakis H."/>
            <person name="Clish C."/>
            <person name="Bullock K."/>
            <person name="Deik A."/>
            <person name="Scott J."/>
            <person name="Pierce K.A."/>
            <person name="Xavier R.J."/>
            <person name="Alm E.J."/>
        </authorList>
    </citation>
    <scope>NUCLEOTIDE SEQUENCE [LARGE SCALE GENOMIC DNA]</scope>
    <source>
        <strain evidence="13 14">BIOML-A106</strain>
    </source>
</reference>
<gene>
    <name evidence="13" type="ORF">F3B44_16960</name>
</gene>
<dbReference type="InterPro" id="IPR000014">
    <property type="entry name" value="PAS"/>
</dbReference>
<dbReference type="Pfam" id="PF00512">
    <property type="entry name" value="HisKA"/>
    <property type="match status" value="1"/>
</dbReference>
<dbReference type="SUPFAM" id="SSF55874">
    <property type="entry name" value="ATPase domain of HSP90 chaperone/DNA topoisomerase II/histidine kinase"/>
    <property type="match status" value="1"/>
</dbReference>
<evidence type="ECO:0000256" key="2">
    <source>
        <dbReference type="ARBA" id="ARBA00012438"/>
    </source>
</evidence>
<dbReference type="Pfam" id="PF02518">
    <property type="entry name" value="HATPase_c"/>
    <property type="match status" value="1"/>
</dbReference>
<keyword evidence="6" id="KW-0418">Kinase</keyword>
<dbReference type="EMBL" id="VWEQ01000016">
    <property type="protein sequence ID" value="KAA4750070.1"/>
    <property type="molecule type" value="Genomic_DNA"/>
</dbReference>
<name>A0A5M5PKC7_BACFG</name>
<keyword evidence="10" id="KW-0812">Transmembrane</keyword>
<evidence type="ECO:0000256" key="1">
    <source>
        <dbReference type="ARBA" id="ARBA00000085"/>
    </source>
</evidence>
<dbReference type="PANTHER" id="PTHR43711">
    <property type="entry name" value="TWO-COMPONENT HISTIDINE KINASE"/>
    <property type="match status" value="1"/>
</dbReference>
<keyword evidence="8" id="KW-0902">Two-component regulatory system</keyword>
<dbReference type="SUPFAM" id="SSF55785">
    <property type="entry name" value="PYP-like sensor domain (PAS domain)"/>
    <property type="match status" value="1"/>
</dbReference>
<evidence type="ECO:0000256" key="5">
    <source>
        <dbReference type="ARBA" id="ARBA00022741"/>
    </source>
</evidence>
<evidence type="ECO:0000256" key="7">
    <source>
        <dbReference type="ARBA" id="ARBA00022840"/>
    </source>
</evidence>
<dbReference type="FunFam" id="1.10.287.130:FF:000002">
    <property type="entry name" value="Two-component osmosensing histidine kinase"/>
    <property type="match status" value="1"/>
</dbReference>
<dbReference type="PRINTS" id="PR00344">
    <property type="entry name" value="BCTRLSENSOR"/>
</dbReference>
<evidence type="ECO:0000256" key="3">
    <source>
        <dbReference type="ARBA" id="ARBA00022553"/>
    </source>
</evidence>
<feature type="domain" description="PAS" evidence="12">
    <location>
        <begin position="131"/>
        <end position="203"/>
    </location>
</feature>
<dbReference type="Gene3D" id="3.30.450.20">
    <property type="entry name" value="PAS domain"/>
    <property type="match status" value="2"/>
</dbReference>
<feature type="domain" description="Histidine kinase" evidence="11">
    <location>
        <begin position="404"/>
        <end position="617"/>
    </location>
</feature>
<dbReference type="PROSITE" id="PS50112">
    <property type="entry name" value="PAS"/>
    <property type="match status" value="1"/>
</dbReference>
<dbReference type="InterPro" id="IPR036097">
    <property type="entry name" value="HisK_dim/P_sf"/>
</dbReference>
<dbReference type="NCBIfam" id="TIGR00229">
    <property type="entry name" value="sensory_box"/>
    <property type="match status" value="1"/>
</dbReference>
<keyword evidence="7" id="KW-0067">ATP-binding</keyword>
<evidence type="ECO:0000313" key="13">
    <source>
        <dbReference type="EMBL" id="KAA4750070.1"/>
    </source>
</evidence>
<protein>
    <recommendedName>
        <fullName evidence="2">histidine kinase</fullName>
        <ecNumber evidence="2">2.7.13.3</ecNumber>
    </recommendedName>
</protein>
<evidence type="ECO:0000259" key="11">
    <source>
        <dbReference type="PROSITE" id="PS50109"/>
    </source>
</evidence>
<dbReference type="CDD" id="cd00130">
    <property type="entry name" value="PAS"/>
    <property type="match status" value="1"/>
</dbReference>
<dbReference type="SMART" id="SM00387">
    <property type="entry name" value="HATPase_c"/>
    <property type="match status" value="1"/>
</dbReference>
<dbReference type="PROSITE" id="PS50109">
    <property type="entry name" value="HIS_KIN"/>
    <property type="match status" value="1"/>
</dbReference>
<dbReference type="InterPro" id="IPR013656">
    <property type="entry name" value="PAS_4"/>
</dbReference>
<evidence type="ECO:0000256" key="4">
    <source>
        <dbReference type="ARBA" id="ARBA00022679"/>
    </source>
</evidence>
<dbReference type="CDD" id="cd00082">
    <property type="entry name" value="HisKA"/>
    <property type="match status" value="1"/>
</dbReference>
<dbReference type="PANTHER" id="PTHR43711:SF31">
    <property type="entry name" value="HISTIDINE KINASE"/>
    <property type="match status" value="1"/>
</dbReference>
<keyword evidence="3" id="KW-0597">Phosphoprotein</keyword>
<dbReference type="FunFam" id="3.30.565.10:FF:000006">
    <property type="entry name" value="Sensor histidine kinase WalK"/>
    <property type="match status" value="1"/>
</dbReference>
<keyword evidence="9" id="KW-0175">Coiled coil</keyword>
<dbReference type="InterPro" id="IPR003661">
    <property type="entry name" value="HisK_dim/P_dom"/>
</dbReference>
<comment type="caution">
    <text evidence="13">The sequence shown here is derived from an EMBL/GenBank/DDBJ whole genome shotgun (WGS) entry which is preliminary data.</text>
</comment>
<dbReference type="SMART" id="SM00388">
    <property type="entry name" value="HisKA"/>
    <property type="match status" value="1"/>
</dbReference>
<keyword evidence="10" id="KW-0472">Membrane</keyword>